<dbReference type="EMBL" id="CAVNYO010000478">
    <property type="protein sequence ID" value="CAK5283958.1"/>
    <property type="molecule type" value="Genomic_DNA"/>
</dbReference>
<comment type="caution">
    <text evidence="1">The sequence shown here is derived from an EMBL/GenBank/DDBJ whole genome shotgun (WGS) entry which is preliminary data.</text>
</comment>
<proteinExistence type="predicted"/>
<sequence>ADGACWACVCTNACQGLRLQTASPRSRLLWTRESRWRRVGCRQTPGTIRISANSVHAESRVNRSFQWTHILSGRLARLEGDLQASPHPMQKHEHQDPRHRGHQLTRLRPRVLRRHSRCHLRFLVQTSDPRTVRRRSAAADPVWASHRLG</sequence>
<dbReference type="Proteomes" id="UP001295794">
    <property type="component" value="Unassembled WGS sequence"/>
</dbReference>
<evidence type="ECO:0000313" key="2">
    <source>
        <dbReference type="Proteomes" id="UP001295794"/>
    </source>
</evidence>
<evidence type="ECO:0000313" key="1">
    <source>
        <dbReference type="EMBL" id="CAK5283958.1"/>
    </source>
</evidence>
<keyword evidence="2" id="KW-1185">Reference proteome</keyword>
<feature type="non-terminal residue" evidence="1">
    <location>
        <position position="1"/>
    </location>
</feature>
<dbReference type="AlphaFoldDB" id="A0AAD2K7Y3"/>
<organism evidence="1 2">
    <name type="scientific">Mycena citricolor</name>
    <dbReference type="NCBI Taxonomy" id="2018698"/>
    <lineage>
        <taxon>Eukaryota</taxon>
        <taxon>Fungi</taxon>
        <taxon>Dikarya</taxon>
        <taxon>Basidiomycota</taxon>
        <taxon>Agaricomycotina</taxon>
        <taxon>Agaricomycetes</taxon>
        <taxon>Agaricomycetidae</taxon>
        <taxon>Agaricales</taxon>
        <taxon>Marasmiineae</taxon>
        <taxon>Mycenaceae</taxon>
        <taxon>Mycena</taxon>
    </lineage>
</organism>
<gene>
    <name evidence="1" type="ORF">MYCIT1_LOCUS36888</name>
</gene>
<reference evidence="1" key="1">
    <citation type="submission" date="2023-11" db="EMBL/GenBank/DDBJ databases">
        <authorList>
            <person name="De Vega J J."/>
            <person name="De Vega J J."/>
        </authorList>
    </citation>
    <scope>NUCLEOTIDE SEQUENCE</scope>
</reference>
<accession>A0AAD2K7Y3</accession>
<name>A0AAD2K7Y3_9AGAR</name>
<protein>
    <submittedName>
        <fullName evidence="1">Uncharacterized protein</fullName>
    </submittedName>
</protein>